<dbReference type="InterPro" id="IPR001678">
    <property type="entry name" value="MeTrfase_RsmB-F_NOP2_dom"/>
</dbReference>
<gene>
    <name evidence="6" type="ORF">Pdsh_07375</name>
</gene>
<dbReference type="SUPFAM" id="SSF53335">
    <property type="entry name" value="S-adenosyl-L-methionine-dependent methyltransferases"/>
    <property type="match status" value="1"/>
</dbReference>
<evidence type="ECO:0000313" key="6">
    <source>
        <dbReference type="EMBL" id="OWJ54298.1"/>
    </source>
</evidence>
<keyword evidence="3" id="KW-0949">S-adenosyl-L-methionine</keyword>
<reference evidence="6 7" key="1">
    <citation type="submission" date="2017-05" db="EMBL/GenBank/DDBJ databases">
        <title>The draft genome of the hyperthermophilic archaeon 'Pyrodictium delaneyi strain Hulk', an iron and nitrate reducer, reveals the capacity for sulfate reduction.</title>
        <authorList>
            <person name="Demey L.M."/>
            <person name="Miller C."/>
            <person name="Manzella M."/>
            <person name="Reguera G."/>
            <person name="Kashefi K."/>
        </authorList>
    </citation>
    <scope>NUCLEOTIDE SEQUENCE [LARGE SCALE GENOMIC DNA]</scope>
    <source>
        <strain evidence="6 7">Hulk</strain>
    </source>
</reference>
<organism evidence="6 7">
    <name type="scientific">Pyrodictium delaneyi</name>
    <dbReference type="NCBI Taxonomy" id="1273541"/>
    <lineage>
        <taxon>Archaea</taxon>
        <taxon>Thermoproteota</taxon>
        <taxon>Thermoprotei</taxon>
        <taxon>Desulfurococcales</taxon>
        <taxon>Pyrodictiaceae</taxon>
        <taxon>Pyrodictium</taxon>
    </lineage>
</organism>
<dbReference type="InterPro" id="IPR023267">
    <property type="entry name" value="RCMT"/>
</dbReference>
<proteinExistence type="predicted"/>
<dbReference type="GO" id="GO:0003723">
    <property type="term" value="F:RNA binding"/>
    <property type="evidence" value="ECO:0007669"/>
    <property type="project" value="UniProtKB-KW"/>
</dbReference>
<dbReference type="InterPro" id="IPR049560">
    <property type="entry name" value="MeTrfase_RsmB-F_NOP2_cat"/>
</dbReference>
<dbReference type="EMBL" id="NCQP01000006">
    <property type="protein sequence ID" value="OWJ54298.1"/>
    <property type="molecule type" value="Genomic_DNA"/>
</dbReference>
<evidence type="ECO:0000256" key="4">
    <source>
        <dbReference type="ARBA" id="ARBA00022884"/>
    </source>
</evidence>
<evidence type="ECO:0000313" key="7">
    <source>
        <dbReference type="Proteomes" id="UP000196694"/>
    </source>
</evidence>
<accession>A0A211YMM3</accession>
<dbReference type="GO" id="GO:0008173">
    <property type="term" value="F:RNA methyltransferase activity"/>
    <property type="evidence" value="ECO:0007669"/>
    <property type="project" value="InterPro"/>
</dbReference>
<sequence>MLQSVEHVCAMVLSRVEAKLYSLRYVVEALRPRVPRGLLNALCLGVLRNYRLLGRGLRYCGYRGQLRGRPEGWLPLVGAYEAMFRRDVVPSDRIVESTRLPRSIVECLRETEPKDIVSGLKGSEKLSVLYSLPLWVVEKLSELDPPGGIEALLRSLQEPTPMWIRFNRRRLALDQALELLSRAGIRARPDPVLDDVVEAVEVEPGAPSRLDPELFYIQDRAATLAAHVIGDPGDTVLDAFSAPGNKLAHVMWRNGSRVAVAVEISPRRLMDEKRLLRRQGVAIVDLVAGDATRPPLRQSVATAAIVDPDCTSMGRLGHSPETRLFLERAGPGIVERLQQLQKNGLRAILQSVRPGSKVVYMTCTLTREENEDVVRTVVEEGLAELEKAEPLIGVWSTWLPLAQRMYPHVSRSTGGFVALLRRV</sequence>
<dbReference type="RefSeq" id="WP_055407401.1">
    <property type="nucleotide sequence ID" value="NZ_CP013011.1"/>
</dbReference>
<keyword evidence="1 6" id="KW-0489">Methyltransferase</keyword>
<protein>
    <submittedName>
        <fullName evidence="6">rRNA cytosine-C5-methyltransferase</fullName>
    </submittedName>
</protein>
<evidence type="ECO:0000256" key="1">
    <source>
        <dbReference type="ARBA" id="ARBA00022603"/>
    </source>
</evidence>
<keyword evidence="4" id="KW-0694">RNA-binding</keyword>
<comment type="caution">
    <text evidence="6">The sequence shown here is derived from an EMBL/GenBank/DDBJ whole genome shotgun (WGS) entry which is preliminary data.</text>
</comment>
<dbReference type="InterPro" id="IPR054728">
    <property type="entry name" value="RsmB-like_ferredoxin"/>
</dbReference>
<dbReference type="PRINTS" id="PR02008">
    <property type="entry name" value="RCMTFAMILY"/>
</dbReference>
<dbReference type="PROSITE" id="PS51686">
    <property type="entry name" value="SAM_MT_RSMB_NOP"/>
    <property type="match status" value="1"/>
</dbReference>
<dbReference type="OrthoDB" id="14725at2157"/>
<name>A0A211YMM3_9CREN</name>
<dbReference type="GO" id="GO:0001510">
    <property type="term" value="P:RNA methylation"/>
    <property type="evidence" value="ECO:0007669"/>
    <property type="project" value="InterPro"/>
</dbReference>
<dbReference type="GeneID" id="26098491"/>
<dbReference type="Gene3D" id="3.40.50.150">
    <property type="entry name" value="Vaccinia Virus protein VP39"/>
    <property type="match status" value="1"/>
</dbReference>
<feature type="domain" description="SAM-dependent MTase RsmB/NOP-type" evidence="5">
    <location>
        <begin position="152"/>
        <end position="423"/>
    </location>
</feature>
<keyword evidence="7" id="KW-1185">Reference proteome</keyword>
<dbReference type="Proteomes" id="UP000196694">
    <property type="component" value="Unassembled WGS sequence"/>
</dbReference>
<dbReference type="Pfam" id="PF22458">
    <property type="entry name" value="RsmF-B_ferredox"/>
    <property type="match status" value="1"/>
</dbReference>
<dbReference type="PANTHER" id="PTHR22807">
    <property type="entry name" value="NOP2 YEAST -RELATED NOL1/NOP2/FMU SUN DOMAIN-CONTAINING"/>
    <property type="match status" value="1"/>
</dbReference>
<dbReference type="AlphaFoldDB" id="A0A211YMM3"/>
<dbReference type="Pfam" id="PF01189">
    <property type="entry name" value="Methyltr_RsmB-F"/>
    <property type="match status" value="1"/>
</dbReference>
<evidence type="ECO:0000256" key="2">
    <source>
        <dbReference type="ARBA" id="ARBA00022679"/>
    </source>
</evidence>
<evidence type="ECO:0000259" key="5">
    <source>
        <dbReference type="PROSITE" id="PS51686"/>
    </source>
</evidence>
<evidence type="ECO:0000256" key="3">
    <source>
        <dbReference type="ARBA" id="ARBA00022691"/>
    </source>
</evidence>
<dbReference type="PANTHER" id="PTHR22807:SF30">
    <property type="entry name" value="28S RRNA (CYTOSINE(4447)-C(5))-METHYLTRANSFERASE-RELATED"/>
    <property type="match status" value="1"/>
</dbReference>
<dbReference type="InterPro" id="IPR029063">
    <property type="entry name" value="SAM-dependent_MTases_sf"/>
</dbReference>
<keyword evidence="2 6" id="KW-0808">Transferase</keyword>